<name>A0A9D4VFH5_ADICA</name>
<sequence>MTLGLSPLCSAPLLVPDPHLHGLAALHHNPHVALSPPLHLGGFPLVEPSSCTPRPTRYYWLFSTIDDPQPMWEFPSVDGGLPLPSLALAGLPMQLITLHTSP</sequence>
<comment type="caution">
    <text evidence="1">The sequence shown here is derived from an EMBL/GenBank/DDBJ whole genome shotgun (WGS) entry which is preliminary data.</text>
</comment>
<gene>
    <name evidence="1" type="ORF">GOP47_0001254</name>
</gene>
<dbReference type="Proteomes" id="UP000886520">
    <property type="component" value="Chromosome 1"/>
</dbReference>
<organism evidence="1 2">
    <name type="scientific">Adiantum capillus-veneris</name>
    <name type="common">Maidenhair fern</name>
    <dbReference type="NCBI Taxonomy" id="13818"/>
    <lineage>
        <taxon>Eukaryota</taxon>
        <taxon>Viridiplantae</taxon>
        <taxon>Streptophyta</taxon>
        <taxon>Embryophyta</taxon>
        <taxon>Tracheophyta</taxon>
        <taxon>Polypodiopsida</taxon>
        <taxon>Polypodiidae</taxon>
        <taxon>Polypodiales</taxon>
        <taxon>Pteridineae</taxon>
        <taxon>Pteridaceae</taxon>
        <taxon>Vittarioideae</taxon>
        <taxon>Adiantum</taxon>
    </lineage>
</organism>
<protein>
    <submittedName>
        <fullName evidence="1">Uncharacterized protein</fullName>
    </submittedName>
</protein>
<dbReference type="EMBL" id="JABFUD020000001">
    <property type="protein sequence ID" value="KAI5085085.1"/>
    <property type="molecule type" value="Genomic_DNA"/>
</dbReference>
<accession>A0A9D4VFH5</accession>
<dbReference type="AlphaFoldDB" id="A0A9D4VFH5"/>
<evidence type="ECO:0000313" key="1">
    <source>
        <dbReference type="EMBL" id="KAI5085085.1"/>
    </source>
</evidence>
<keyword evidence="2" id="KW-1185">Reference proteome</keyword>
<evidence type="ECO:0000313" key="2">
    <source>
        <dbReference type="Proteomes" id="UP000886520"/>
    </source>
</evidence>
<proteinExistence type="predicted"/>
<reference evidence="1" key="1">
    <citation type="submission" date="2021-01" db="EMBL/GenBank/DDBJ databases">
        <title>Adiantum capillus-veneris genome.</title>
        <authorList>
            <person name="Fang Y."/>
            <person name="Liao Q."/>
        </authorList>
    </citation>
    <scope>NUCLEOTIDE SEQUENCE</scope>
    <source>
        <strain evidence="1">H3</strain>
        <tissue evidence="1">Leaf</tissue>
    </source>
</reference>